<keyword evidence="4" id="KW-0328">Glycosyltransferase</keyword>
<comment type="subcellular location">
    <subcellularLocation>
        <location evidence="1">Cell membrane</location>
        <topology evidence="1">Multi-pass membrane protein</topology>
    </subcellularLocation>
</comment>
<dbReference type="CDD" id="cd03801">
    <property type="entry name" value="GT4_PimA-like"/>
    <property type="match status" value="1"/>
</dbReference>
<feature type="transmembrane region" description="Helical" evidence="10">
    <location>
        <begin position="316"/>
        <end position="336"/>
    </location>
</feature>
<gene>
    <name evidence="12" type="ORF">IEZ26_00845</name>
</gene>
<evidence type="ECO:0000256" key="8">
    <source>
        <dbReference type="ARBA" id="ARBA00023136"/>
    </source>
</evidence>
<evidence type="ECO:0000256" key="4">
    <source>
        <dbReference type="ARBA" id="ARBA00022676"/>
    </source>
</evidence>
<feature type="transmembrane region" description="Helical" evidence="10">
    <location>
        <begin position="102"/>
        <end position="125"/>
    </location>
</feature>
<dbReference type="PANTHER" id="PTHR30250">
    <property type="entry name" value="PST FAMILY PREDICTED COLANIC ACID TRANSPORTER"/>
    <property type="match status" value="1"/>
</dbReference>
<name>A0ABR8N6K1_9ACTN</name>
<evidence type="ECO:0000256" key="2">
    <source>
        <dbReference type="ARBA" id="ARBA00007430"/>
    </source>
</evidence>
<evidence type="ECO:0000256" key="5">
    <source>
        <dbReference type="ARBA" id="ARBA00022679"/>
    </source>
</evidence>
<keyword evidence="7 10" id="KW-1133">Transmembrane helix</keyword>
<feature type="transmembrane region" description="Helical" evidence="10">
    <location>
        <begin position="380"/>
        <end position="400"/>
    </location>
</feature>
<dbReference type="PANTHER" id="PTHR30250:SF10">
    <property type="entry name" value="LIPOPOLYSACCHARIDE BIOSYNTHESIS PROTEIN WZXC"/>
    <property type="match status" value="1"/>
</dbReference>
<dbReference type="RefSeq" id="WP_191193051.1">
    <property type="nucleotide sequence ID" value="NZ_JACXYZ010000001.1"/>
</dbReference>
<dbReference type="Pfam" id="PF13692">
    <property type="entry name" value="Glyco_trans_1_4"/>
    <property type="match status" value="1"/>
</dbReference>
<feature type="transmembrane region" description="Helical" evidence="10">
    <location>
        <begin position="348"/>
        <end position="368"/>
    </location>
</feature>
<feature type="transmembrane region" description="Helical" evidence="10">
    <location>
        <begin position="229"/>
        <end position="250"/>
    </location>
</feature>
<evidence type="ECO:0000259" key="11">
    <source>
        <dbReference type="Pfam" id="PF13439"/>
    </source>
</evidence>
<dbReference type="Proteomes" id="UP000618818">
    <property type="component" value="Unassembled WGS sequence"/>
</dbReference>
<comment type="caution">
    <text evidence="12">The sequence shown here is derived from an EMBL/GenBank/DDBJ whole genome shotgun (WGS) entry which is preliminary data.</text>
</comment>
<reference evidence="12 13" key="1">
    <citation type="submission" date="2020-09" db="EMBL/GenBank/DDBJ databases">
        <title>novel species in genus Nocardioides.</title>
        <authorList>
            <person name="Zhang G."/>
        </authorList>
    </citation>
    <scope>NUCLEOTIDE SEQUENCE [LARGE SCALE GENOMIC DNA]</scope>
    <source>
        <strain evidence="12 13">KCTC 39551</strain>
    </source>
</reference>
<evidence type="ECO:0000256" key="3">
    <source>
        <dbReference type="ARBA" id="ARBA00022475"/>
    </source>
</evidence>
<feature type="transmembrane region" description="Helical" evidence="10">
    <location>
        <begin position="197"/>
        <end position="217"/>
    </location>
</feature>
<evidence type="ECO:0000256" key="1">
    <source>
        <dbReference type="ARBA" id="ARBA00004651"/>
    </source>
</evidence>
<keyword evidence="13" id="KW-1185">Reference proteome</keyword>
<evidence type="ECO:0000256" key="9">
    <source>
        <dbReference type="SAM" id="MobiDB-lite"/>
    </source>
</evidence>
<feature type="transmembrane region" description="Helical" evidence="10">
    <location>
        <begin position="270"/>
        <end position="296"/>
    </location>
</feature>
<keyword evidence="8 10" id="KW-0472">Membrane</keyword>
<protein>
    <submittedName>
        <fullName evidence="12">Oligosaccharide flippase family protein</fullName>
    </submittedName>
</protein>
<evidence type="ECO:0000256" key="6">
    <source>
        <dbReference type="ARBA" id="ARBA00022692"/>
    </source>
</evidence>
<feature type="domain" description="Glycosyltransferase subfamily 4-like N-terminal" evidence="11">
    <location>
        <begin position="537"/>
        <end position="629"/>
    </location>
</feature>
<dbReference type="CDD" id="cd13127">
    <property type="entry name" value="MATE_tuaB_like"/>
    <property type="match status" value="1"/>
</dbReference>
<evidence type="ECO:0000313" key="12">
    <source>
        <dbReference type="EMBL" id="MBD3923152.1"/>
    </source>
</evidence>
<organism evidence="12 13">
    <name type="scientific">Nocardioides cavernae</name>
    <dbReference type="NCBI Taxonomy" id="1921566"/>
    <lineage>
        <taxon>Bacteria</taxon>
        <taxon>Bacillati</taxon>
        <taxon>Actinomycetota</taxon>
        <taxon>Actinomycetes</taxon>
        <taxon>Propionibacteriales</taxon>
        <taxon>Nocardioidaceae</taxon>
        <taxon>Nocardioides</taxon>
    </lineage>
</organism>
<keyword evidence="3" id="KW-1003">Cell membrane</keyword>
<proteinExistence type="inferred from homology"/>
<dbReference type="SUPFAM" id="SSF53756">
    <property type="entry name" value="UDP-Glycosyltransferase/glycogen phosphorylase"/>
    <property type="match status" value="1"/>
</dbReference>
<comment type="similarity">
    <text evidence="2">Belongs to the polysaccharide synthase family.</text>
</comment>
<accession>A0ABR8N6K1</accession>
<feature type="transmembrane region" description="Helical" evidence="10">
    <location>
        <begin position="170"/>
        <end position="191"/>
    </location>
</feature>
<feature type="transmembrane region" description="Helical" evidence="10">
    <location>
        <begin position="67"/>
        <end position="90"/>
    </location>
</feature>
<feature type="region of interest" description="Disordered" evidence="9">
    <location>
        <begin position="1"/>
        <end position="24"/>
    </location>
</feature>
<evidence type="ECO:0000313" key="13">
    <source>
        <dbReference type="Proteomes" id="UP000618818"/>
    </source>
</evidence>
<dbReference type="Gene3D" id="3.40.50.2000">
    <property type="entry name" value="Glycogen Phosphorylase B"/>
    <property type="match status" value="2"/>
</dbReference>
<dbReference type="Pfam" id="PF13439">
    <property type="entry name" value="Glyco_transf_4"/>
    <property type="match status" value="1"/>
</dbReference>
<keyword evidence="6 10" id="KW-0812">Transmembrane</keyword>
<feature type="transmembrane region" description="Helical" evidence="10">
    <location>
        <begin position="406"/>
        <end position="426"/>
    </location>
</feature>
<feature type="transmembrane region" description="Helical" evidence="10">
    <location>
        <begin position="37"/>
        <end position="61"/>
    </location>
</feature>
<dbReference type="InterPro" id="IPR028098">
    <property type="entry name" value="Glyco_trans_4-like_N"/>
</dbReference>
<evidence type="ECO:0000256" key="10">
    <source>
        <dbReference type="SAM" id="Phobius"/>
    </source>
</evidence>
<feature type="transmembrane region" description="Helical" evidence="10">
    <location>
        <begin position="465"/>
        <end position="489"/>
    </location>
</feature>
<keyword evidence="5" id="KW-0808">Transferase</keyword>
<evidence type="ECO:0000256" key="7">
    <source>
        <dbReference type="ARBA" id="ARBA00022989"/>
    </source>
</evidence>
<dbReference type="EMBL" id="JACXYZ010000001">
    <property type="protein sequence ID" value="MBD3923152.1"/>
    <property type="molecule type" value="Genomic_DNA"/>
</dbReference>
<dbReference type="InterPro" id="IPR050833">
    <property type="entry name" value="Poly_Biosynth_Transport"/>
</dbReference>
<sequence>MTVQGAPPTAVGAEPHAGGPEQRTDAQALRRDIGRGVVWAAAGNILMRIGGISVTAVVARILSPEEFGVFAIALAVFVVVTSLAELGMASAVARSVLEPDDIAGTVTSISLIVSTGLAILMALSAGPLATVLGMPEAAGPIRVMSICLVLTGIFAVPGAQLVRNFRQDRILLGTVAGFVPANVVLIVMALAGQEAMAFSWSRVVGQVVTGLVFVACVNRRYRPQWRRELVGPLLRFGLPLSLANLINWTLLNADYLVMGRMLSAEQIGVYMIAFTVANWSTAVLGSVLNGVVLPAFGRVSHDTERLVESLVSATRLVGLVALPMLATTVALAPGLVRTVFGETWAGAAPVLAVLAVYGVAFAFTLLYVNLLVAIGATTKLLVVQVAWVSALVPAMVWGIQIGGLVGAAWAHVAVVLVVSLPGYLWALRSQLGPLPAALGTTLLRPAGAAALAGGSAWIVDRWIGGVVLGFLAGGVVAVVVYLVAAWSMIEQDLPEVGRLVRKVLPRRRWFAPLDASERPLRVGIVLEGLALGGCPINAIDLARTLRARGHHVVVIAVDEVVQVSVLPYAEAAGFDVVRIPVGGGLFRRARHLRREARRHDLDVLHVFAAWLGRSAVLACGPSRRRAVVVLNWLMDSEFTTTGRTSLVVGTGSLYADALDRHGPRSYLLEPPVDLARDRPDQEAARVFRRVHDLATDDILLVLVGRVDVLTAAQQDHGVAKLPGILLAMDALLERDDPSLRLVVVGDGSGMAQVRERAEQVNASLGRSAVVLTGALADPHPAYAAADIGLGMGGSALRMMAHAKPLVVLGAAGFSQLCSPATVDQFLGDGYYGTRAPGRPVAELLGHLDALADPVARCRLGDWGLDFVTERYGLEAGADRLETIYRDSLAHDDSWFERLGDMGHLAGRSLLGSLKRRLAQRLRARS</sequence>
<feature type="transmembrane region" description="Helical" evidence="10">
    <location>
        <begin position="137"/>
        <end position="158"/>
    </location>
</feature>
<dbReference type="Pfam" id="PF13440">
    <property type="entry name" value="Polysacc_synt_3"/>
    <property type="match status" value="1"/>
</dbReference>